<keyword evidence="4" id="KW-0547">Nucleotide-binding</keyword>
<proteinExistence type="predicted"/>
<keyword evidence="2" id="KW-0723">Serine/threonine-protein kinase</keyword>
<feature type="domain" description="Protein kinase" evidence="9">
    <location>
        <begin position="1"/>
        <end position="244"/>
    </location>
</feature>
<feature type="compositionally biased region" description="Basic and acidic residues" evidence="7">
    <location>
        <begin position="340"/>
        <end position="365"/>
    </location>
</feature>
<feature type="compositionally biased region" description="Low complexity" evidence="7">
    <location>
        <begin position="753"/>
        <end position="771"/>
    </location>
</feature>
<evidence type="ECO:0000256" key="1">
    <source>
        <dbReference type="ARBA" id="ARBA00012513"/>
    </source>
</evidence>
<evidence type="ECO:0000313" key="11">
    <source>
        <dbReference type="Proteomes" id="UP000676967"/>
    </source>
</evidence>
<dbReference type="SMART" id="SM00220">
    <property type="entry name" value="S_TKc"/>
    <property type="match status" value="1"/>
</dbReference>
<evidence type="ECO:0000259" key="9">
    <source>
        <dbReference type="PROSITE" id="PS50011"/>
    </source>
</evidence>
<reference evidence="10 11" key="1">
    <citation type="submission" date="2020-08" db="EMBL/GenBank/DDBJ databases">
        <title>Whole genome shotgun sequence of Actinoplanes ianthinogenes NBRC 13996.</title>
        <authorList>
            <person name="Komaki H."/>
            <person name="Tamura T."/>
        </authorList>
    </citation>
    <scope>NUCLEOTIDE SEQUENCE [LARGE SCALE GENOMIC DNA]</scope>
    <source>
        <strain evidence="10 11">NBRC 13996</strain>
    </source>
</reference>
<sequence>MGRVWRATDVVLHREVAIKELVPPPGLTPAERQEMRERSLREARAIARLNNINVVRVFDVLRTDADPWIVMEYVPSRSLQDTLAKDGPFNAVRTAEIGLGVLNALKAAHRAGVVHRDVKPGNVLMGGDGRVVLTDFGLATVPGDPNVTRTGLVLGSPAYIAPERARDGTAGPAADLWSLGATLYAAVEGQSPFARPSAIATLAALATENVPQARNAGPLKPVLNGLLRKDPAHRIDADEAERLLARAAGRRAKLSFPMSPTMRRPGVGRERPSLPSGPGGPPVLPGSGFVTATGSAPVVPTPRPRPADAPAGNSPEQPGGRPIFTPGKATVGNPAGPDQRPQDQPKGRRPLDQTKVDGPPVRDEPVNPQAFGTRPAPPAAPRGTRPGSGATPPGRATPPSTPVVNTARVGFTAADVAANRRKKAAPEHEASLAAATGAYPVVPAPEPEEVVEATPVTPEPEATAASSEAPEAVAETATEVAETTDTAEAEEPVADKAAEPQSGEDDAPTAGQNDKADKTDKDDKADTAEETERAKEQAAPVKAAAEPEAVEQTENAEQDENSEEEAEPAEPPAAVEPSAAVERPATALIPGRRPASTVQDQDKTSVVDFAAIAPQPSAADDDGATRVVTSPPAEDDGATRMVTSLPRPATGDDGATRVVPSSAGFTPSQRPAWTPMPVRPVVRRVNGITVFGTTLTRRQAVIGASIVLTFVLLVGIILVQALSTDDDKATGVTPGAVAATGKPSSPAGKGETPSKGAATPSTSAPAAGVPAGWKVSSQSGYAVALPPKAEVDRRGDTETRFNWGNRLLIIFRFDDGGADPLKALQEAQAEQGYDTVSGPAAVTYQGRPAADWEYFYNSSNGHRQHVLKRSMSVGDKTYQICWYTSPEDWNAARKDLDAVLAGFTLN</sequence>
<dbReference type="InterPro" id="IPR008271">
    <property type="entry name" value="Ser/Thr_kinase_AS"/>
</dbReference>
<dbReference type="Pfam" id="PF00069">
    <property type="entry name" value="Pkinase"/>
    <property type="match status" value="1"/>
</dbReference>
<keyword evidence="11" id="KW-1185">Reference proteome</keyword>
<feature type="compositionally biased region" description="Low complexity" evidence="7">
    <location>
        <begin position="452"/>
        <end position="484"/>
    </location>
</feature>
<dbReference type="CDD" id="cd14014">
    <property type="entry name" value="STKc_PknB_like"/>
    <property type="match status" value="1"/>
</dbReference>
<evidence type="ECO:0000256" key="4">
    <source>
        <dbReference type="ARBA" id="ARBA00022741"/>
    </source>
</evidence>
<feature type="compositionally biased region" description="Low complexity" evidence="7">
    <location>
        <begin position="572"/>
        <end position="585"/>
    </location>
</feature>
<feature type="compositionally biased region" description="Low complexity" evidence="7">
    <location>
        <begin position="537"/>
        <end position="547"/>
    </location>
</feature>
<dbReference type="InterPro" id="IPR011009">
    <property type="entry name" value="Kinase-like_dom_sf"/>
</dbReference>
<feature type="region of interest" description="Disordered" evidence="7">
    <location>
        <begin position="436"/>
        <end position="602"/>
    </location>
</feature>
<feature type="compositionally biased region" description="Low complexity" evidence="7">
    <location>
        <begin position="730"/>
        <end position="741"/>
    </location>
</feature>
<dbReference type="PANTHER" id="PTHR43289">
    <property type="entry name" value="MITOGEN-ACTIVATED PROTEIN KINASE KINASE KINASE 20-RELATED"/>
    <property type="match status" value="1"/>
</dbReference>
<dbReference type="Proteomes" id="UP000676967">
    <property type="component" value="Chromosome"/>
</dbReference>
<evidence type="ECO:0000256" key="8">
    <source>
        <dbReference type="SAM" id="Phobius"/>
    </source>
</evidence>
<name>A0ABM7LUG3_9ACTN</name>
<protein>
    <recommendedName>
        <fullName evidence="1">non-specific serine/threonine protein kinase</fullName>
        <ecNumber evidence="1">2.7.11.1</ecNumber>
    </recommendedName>
</protein>
<gene>
    <name evidence="10" type="ORF">Aiant_35750</name>
</gene>
<dbReference type="EMBL" id="AP023356">
    <property type="protein sequence ID" value="BCJ42918.1"/>
    <property type="molecule type" value="Genomic_DNA"/>
</dbReference>
<keyword evidence="3" id="KW-0808">Transferase</keyword>
<dbReference type="Gene3D" id="1.10.510.10">
    <property type="entry name" value="Transferase(Phosphotransferase) domain 1"/>
    <property type="match status" value="1"/>
</dbReference>
<dbReference type="PROSITE" id="PS00108">
    <property type="entry name" value="PROTEIN_KINASE_ST"/>
    <property type="match status" value="1"/>
</dbReference>
<organism evidence="10 11">
    <name type="scientific">Actinoplanes ianthinogenes</name>
    <dbReference type="NCBI Taxonomy" id="122358"/>
    <lineage>
        <taxon>Bacteria</taxon>
        <taxon>Bacillati</taxon>
        <taxon>Actinomycetota</taxon>
        <taxon>Actinomycetes</taxon>
        <taxon>Micromonosporales</taxon>
        <taxon>Micromonosporaceae</taxon>
        <taxon>Actinoplanes</taxon>
    </lineage>
</organism>
<evidence type="ECO:0000256" key="5">
    <source>
        <dbReference type="ARBA" id="ARBA00022777"/>
    </source>
</evidence>
<dbReference type="PROSITE" id="PS50011">
    <property type="entry name" value="PROTEIN_KINASE_DOM"/>
    <property type="match status" value="1"/>
</dbReference>
<dbReference type="InterPro" id="IPR000719">
    <property type="entry name" value="Prot_kinase_dom"/>
</dbReference>
<dbReference type="SUPFAM" id="SSF56112">
    <property type="entry name" value="Protein kinase-like (PK-like)"/>
    <property type="match status" value="1"/>
</dbReference>
<feature type="transmembrane region" description="Helical" evidence="8">
    <location>
        <begin position="700"/>
        <end position="719"/>
    </location>
</feature>
<keyword evidence="8" id="KW-0472">Membrane</keyword>
<accession>A0ABM7LUG3</accession>
<keyword evidence="5" id="KW-0418">Kinase</keyword>
<keyword evidence="8" id="KW-1133">Transmembrane helix</keyword>
<feature type="region of interest" description="Disordered" evidence="7">
    <location>
        <begin position="727"/>
        <end position="771"/>
    </location>
</feature>
<evidence type="ECO:0000313" key="10">
    <source>
        <dbReference type="EMBL" id="BCJ42918.1"/>
    </source>
</evidence>
<feature type="compositionally biased region" description="Basic and acidic residues" evidence="7">
    <location>
        <begin position="514"/>
        <end position="536"/>
    </location>
</feature>
<feature type="region of interest" description="Disordered" evidence="7">
    <location>
        <begin position="614"/>
        <end position="657"/>
    </location>
</feature>
<evidence type="ECO:0000256" key="6">
    <source>
        <dbReference type="ARBA" id="ARBA00022840"/>
    </source>
</evidence>
<feature type="region of interest" description="Disordered" evidence="7">
    <location>
        <begin position="254"/>
        <end position="407"/>
    </location>
</feature>
<dbReference type="EC" id="2.7.11.1" evidence="1"/>
<evidence type="ECO:0000256" key="2">
    <source>
        <dbReference type="ARBA" id="ARBA00022527"/>
    </source>
</evidence>
<dbReference type="PANTHER" id="PTHR43289:SF6">
    <property type="entry name" value="SERINE_THREONINE-PROTEIN KINASE NEKL-3"/>
    <property type="match status" value="1"/>
</dbReference>
<evidence type="ECO:0000256" key="7">
    <source>
        <dbReference type="SAM" id="MobiDB-lite"/>
    </source>
</evidence>
<keyword evidence="6" id="KW-0067">ATP-binding</keyword>
<evidence type="ECO:0000256" key="3">
    <source>
        <dbReference type="ARBA" id="ARBA00022679"/>
    </source>
</evidence>
<keyword evidence="8" id="KW-0812">Transmembrane</keyword>
<feature type="compositionally biased region" description="Acidic residues" evidence="7">
    <location>
        <begin position="548"/>
        <end position="568"/>
    </location>
</feature>
<dbReference type="Gene3D" id="3.30.200.20">
    <property type="entry name" value="Phosphorylase Kinase, domain 1"/>
    <property type="match status" value="1"/>
</dbReference>